<feature type="domain" description="AntA/AntB antirepressor" evidence="2">
    <location>
        <begin position="17"/>
        <end position="82"/>
    </location>
</feature>
<organism evidence="3 4">
    <name type="scientific">Streptococcus agalactiae</name>
    <dbReference type="NCBI Taxonomy" id="1311"/>
    <lineage>
        <taxon>Bacteria</taxon>
        <taxon>Bacillati</taxon>
        <taxon>Bacillota</taxon>
        <taxon>Bacilli</taxon>
        <taxon>Lactobacillales</taxon>
        <taxon>Streptococcaceae</taxon>
        <taxon>Streptococcus</taxon>
    </lineage>
</organism>
<dbReference type="GO" id="GO:0003677">
    <property type="term" value="F:DNA binding"/>
    <property type="evidence" value="ECO:0007669"/>
    <property type="project" value="InterPro"/>
</dbReference>
<evidence type="ECO:0000313" key="4">
    <source>
        <dbReference type="Proteomes" id="UP000250200"/>
    </source>
</evidence>
<evidence type="ECO:0000313" key="3">
    <source>
        <dbReference type="EMBL" id="SQA20171.1"/>
    </source>
</evidence>
<protein>
    <submittedName>
        <fullName evidence="3">Prophage LambdaSa1, antirepressor</fullName>
    </submittedName>
</protein>
<feature type="domain" description="Antirepressor protein C-terminal" evidence="1">
    <location>
        <begin position="130"/>
        <end position="173"/>
    </location>
</feature>
<evidence type="ECO:0000259" key="2">
    <source>
        <dbReference type="Pfam" id="PF08346"/>
    </source>
</evidence>
<dbReference type="Proteomes" id="UP000250200">
    <property type="component" value="Unassembled WGS sequence"/>
</dbReference>
<comment type="caution">
    <text evidence="3">The sequence shown here is derived from an EMBL/GenBank/DDBJ whole genome shotgun (WGS) entry which is preliminary data.</text>
</comment>
<dbReference type="Pfam" id="PF03374">
    <property type="entry name" value="ANT"/>
    <property type="match status" value="1"/>
</dbReference>
<dbReference type="InterPro" id="IPR013557">
    <property type="entry name" value="AntA/B_antirep"/>
</dbReference>
<dbReference type="AlphaFoldDB" id="A0A7Z7KA89"/>
<accession>A0A7Z7KA89</accession>
<reference evidence="3 4" key="1">
    <citation type="submission" date="2018-06" db="EMBL/GenBank/DDBJ databases">
        <authorList>
            <consortium name="Pathogen Informatics"/>
            <person name="Doyle S."/>
        </authorList>
    </citation>
    <scope>NUCLEOTIDE SEQUENCE [LARGE SCALE GENOMIC DNA]</scope>
    <source>
        <strain evidence="3 4">NCTC8181</strain>
    </source>
</reference>
<dbReference type="Pfam" id="PF08346">
    <property type="entry name" value="AntA"/>
    <property type="match status" value="1"/>
</dbReference>
<dbReference type="PANTHER" id="PTHR36180:SF1">
    <property type="entry name" value="ANTA_ANTB ANTIREPRESSOR DOMAIN-CONTAINING PROTEIN"/>
    <property type="match status" value="1"/>
</dbReference>
<name>A0A7Z7KA89_STRAG</name>
<evidence type="ECO:0000259" key="1">
    <source>
        <dbReference type="Pfam" id="PF03374"/>
    </source>
</evidence>
<sequence length="187" mass="21586">MNQLIDINLNENQEPVVSGRQLHKALEIKTAYKDWFPRMAEYGFEEGQDFSSFLSKSTGGRPSQDHVLKLDMAKEIAMLQRNEKSKQVRKYFIQVEKDFNSPEKIMARALLMADKKITNLTIENNQLQLDLKEAQKQARYLDLIIESKGALRVTQIAADYGMSANKFNKTLLEFWCAAQSEWTMDSL</sequence>
<dbReference type="InterPro" id="IPR005039">
    <property type="entry name" value="Ant_C"/>
</dbReference>
<gene>
    <name evidence="3" type="ORF">NCTC8181_02521</name>
</gene>
<dbReference type="PANTHER" id="PTHR36180">
    <property type="entry name" value="DNA-BINDING PROTEIN-RELATED-RELATED"/>
    <property type="match status" value="1"/>
</dbReference>
<proteinExistence type="predicted"/>
<dbReference type="EMBL" id="UAVB01000006">
    <property type="protein sequence ID" value="SQA20171.1"/>
    <property type="molecule type" value="Genomic_DNA"/>
</dbReference>